<gene>
    <name evidence="1" type="ORF">OVS_01990</name>
</gene>
<reference evidence="1 2" key="1">
    <citation type="journal article" date="2014" name="Genome Announc.">
        <title>Complete Genome Sequence of Mycoplasma ovis Strain Michigan, a Hemoplasma of Sheep with Two Distinct 16S rRNA Genes.</title>
        <authorList>
            <person name="Deshuillers P.L."/>
            <person name="Santos A.P."/>
            <person name="do Nascimento N.C."/>
            <person name="Hampel J.A."/>
            <person name="Bergin I.L."/>
            <person name="Dyson M.C."/>
            <person name="Messick J.B."/>
        </authorList>
    </citation>
    <scope>NUCLEOTIDE SEQUENCE [LARGE SCALE GENOMIC DNA]</scope>
    <source>
        <strain evidence="1 2">Michigan</strain>
    </source>
</reference>
<protein>
    <submittedName>
        <fullName evidence="1">Uncharacterized protein</fullName>
    </submittedName>
</protein>
<proteinExistence type="predicted"/>
<name>A0ABN4BLY5_9MOLU</name>
<keyword evidence="2" id="KW-1185">Reference proteome</keyword>
<evidence type="ECO:0000313" key="1">
    <source>
        <dbReference type="EMBL" id="AHC40266.1"/>
    </source>
</evidence>
<organism evidence="1 2">
    <name type="scientific">Mycoplasma ovis str. Michigan</name>
    <dbReference type="NCBI Taxonomy" id="1415773"/>
    <lineage>
        <taxon>Bacteria</taxon>
        <taxon>Bacillati</taxon>
        <taxon>Mycoplasmatota</taxon>
        <taxon>Mollicutes</taxon>
        <taxon>Mycoplasmataceae</taxon>
        <taxon>Mycoplasma</taxon>
    </lineage>
</organism>
<evidence type="ECO:0000313" key="2">
    <source>
        <dbReference type="Proteomes" id="UP000018745"/>
    </source>
</evidence>
<dbReference type="EMBL" id="CP006935">
    <property type="protein sequence ID" value="AHC40266.1"/>
    <property type="molecule type" value="Genomic_DNA"/>
</dbReference>
<dbReference type="Proteomes" id="UP000018745">
    <property type="component" value="Chromosome"/>
</dbReference>
<sequence>MLSKSEKELREQKWTFGQIFQNPKLAKVRVFGDVEETAFNYFKHVAWPETGEVKKLKEKKIAIAILALMLGEEIGFDCAGGKADYKSKFFGECESNEGDSVKVKRVLKST</sequence>
<dbReference type="RefSeq" id="WP_024071181.1">
    <property type="nucleotide sequence ID" value="NC_023062.1"/>
</dbReference>
<accession>A0ABN4BLY5</accession>